<proteinExistence type="predicted"/>
<sequence>MEAKKADFIESAAGQTVEVIYKVEPKRDILRQTIQVSPEEK</sequence>
<gene>
    <name evidence="1" type="ORF">SPIRO4BDMA_50793</name>
</gene>
<protein>
    <submittedName>
        <fullName evidence="1">Uncharacterized protein</fullName>
    </submittedName>
</protein>
<name>A0A3P3XSM2_9SPIR</name>
<evidence type="ECO:0000313" key="1">
    <source>
        <dbReference type="EMBL" id="SLM19278.1"/>
    </source>
</evidence>
<accession>A0A3P3XSM2</accession>
<dbReference type="EMBL" id="FWDO01000005">
    <property type="protein sequence ID" value="SLM19278.1"/>
    <property type="molecule type" value="Genomic_DNA"/>
</dbReference>
<reference evidence="1" key="1">
    <citation type="submission" date="2017-02" db="EMBL/GenBank/DDBJ databases">
        <authorList>
            <person name="Regsiter A."/>
            <person name="William W."/>
        </authorList>
    </citation>
    <scope>NUCLEOTIDE SEQUENCE</scope>
    <source>
        <strain evidence="1">BdmA 4</strain>
    </source>
</reference>
<organism evidence="1">
    <name type="scientific">uncultured spirochete</name>
    <dbReference type="NCBI Taxonomy" id="156406"/>
    <lineage>
        <taxon>Bacteria</taxon>
        <taxon>Pseudomonadati</taxon>
        <taxon>Spirochaetota</taxon>
        <taxon>Spirochaetia</taxon>
        <taxon>Spirochaetales</taxon>
        <taxon>environmental samples</taxon>
    </lineage>
</organism>
<dbReference type="AlphaFoldDB" id="A0A3P3XSM2"/>